<evidence type="ECO:0000313" key="2">
    <source>
        <dbReference type="EMBL" id="KAF7567838.1"/>
    </source>
</evidence>
<organism evidence="2 3">
    <name type="scientific">Pyrenophora tritici-repentis</name>
    <dbReference type="NCBI Taxonomy" id="45151"/>
    <lineage>
        <taxon>Eukaryota</taxon>
        <taxon>Fungi</taxon>
        <taxon>Dikarya</taxon>
        <taxon>Ascomycota</taxon>
        <taxon>Pezizomycotina</taxon>
        <taxon>Dothideomycetes</taxon>
        <taxon>Pleosporomycetidae</taxon>
        <taxon>Pleosporales</taxon>
        <taxon>Pleosporineae</taxon>
        <taxon>Pleosporaceae</taxon>
        <taxon>Pyrenophora</taxon>
    </lineage>
</organism>
<reference evidence="2 3" key="1">
    <citation type="journal article" date="2018" name="BMC Genomics">
        <title>Comparative genomics of the wheat fungal pathogen Pyrenophora tritici-repentis reveals chromosomal variations and genome plasticity.</title>
        <authorList>
            <person name="Moolhuijzen P."/>
            <person name="See P.T."/>
            <person name="Hane J.K."/>
            <person name="Shi G."/>
            <person name="Liu Z."/>
            <person name="Oliver R.P."/>
            <person name="Moffat C.S."/>
        </authorList>
    </citation>
    <scope>NUCLEOTIDE SEQUENCE [LARGE SCALE GENOMIC DNA]</scope>
    <source>
        <strain evidence="2">M4</strain>
    </source>
</reference>
<feature type="chain" id="PRO_5032481820" evidence="1">
    <location>
        <begin position="17"/>
        <end position="110"/>
    </location>
</feature>
<sequence length="110" mass="11914">MFWPTLMLLSLLSTLAIYTSSPSIPRANPTSAMFSTHETNVETSGKNVIENELVAVLPGVFSTAAGMAANGATERDVGIKGLDEWEEGIRGDVAVYARFWCTSRSSEAWQ</sequence>
<dbReference type="Proteomes" id="UP000245464">
    <property type="component" value="Chromosome 7"/>
</dbReference>
<protein>
    <submittedName>
        <fullName evidence="2">Uncharacterized protein</fullName>
    </submittedName>
</protein>
<dbReference type="RefSeq" id="XP_065960652.1">
    <property type="nucleotide sequence ID" value="XM_066108660.1"/>
</dbReference>
<dbReference type="KEGG" id="ptrr:90957291"/>
<keyword evidence="1" id="KW-0732">Signal</keyword>
<dbReference type="GeneID" id="90957291"/>
<proteinExistence type="predicted"/>
<dbReference type="AlphaFoldDB" id="A0A834RPP6"/>
<comment type="caution">
    <text evidence="2">The sequence shown here is derived from an EMBL/GenBank/DDBJ whole genome shotgun (WGS) entry which is preliminary data.</text>
</comment>
<evidence type="ECO:0000313" key="3">
    <source>
        <dbReference type="Proteomes" id="UP000245464"/>
    </source>
</evidence>
<gene>
    <name evidence="2" type="ORF">PtrM4_124510</name>
</gene>
<accession>A0A834RPP6</accession>
<evidence type="ECO:0000256" key="1">
    <source>
        <dbReference type="SAM" id="SignalP"/>
    </source>
</evidence>
<dbReference type="EMBL" id="NQIK02000007">
    <property type="protein sequence ID" value="KAF7567838.1"/>
    <property type="molecule type" value="Genomic_DNA"/>
</dbReference>
<feature type="signal peptide" evidence="1">
    <location>
        <begin position="1"/>
        <end position="16"/>
    </location>
</feature>
<name>A0A834RPP6_9PLEO</name>